<organism evidence="3 4">
    <name type="scientific">Ostreobium quekettii</name>
    <dbReference type="NCBI Taxonomy" id="121088"/>
    <lineage>
        <taxon>Eukaryota</taxon>
        <taxon>Viridiplantae</taxon>
        <taxon>Chlorophyta</taxon>
        <taxon>core chlorophytes</taxon>
        <taxon>Ulvophyceae</taxon>
        <taxon>TCBD clade</taxon>
        <taxon>Bryopsidales</taxon>
        <taxon>Ostreobineae</taxon>
        <taxon>Ostreobiaceae</taxon>
        <taxon>Ostreobium</taxon>
    </lineage>
</organism>
<feature type="compositionally biased region" description="Gly residues" evidence="2">
    <location>
        <begin position="63"/>
        <end position="78"/>
    </location>
</feature>
<dbReference type="InterPro" id="IPR044715">
    <property type="entry name" value="WDR86-like"/>
</dbReference>
<dbReference type="AlphaFoldDB" id="A0A8S1J754"/>
<feature type="repeat" description="WD" evidence="1">
    <location>
        <begin position="195"/>
        <end position="236"/>
    </location>
</feature>
<dbReference type="Gene3D" id="2.130.10.10">
    <property type="entry name" value="YVTN repeat-like/Quinoprotein amine dehydrogenase"/>
    <property type="match status" value="1"/>
</dbReference>
<dbReference type="InterPro" id="IPR001680">
    <property type="entry name" value="WD40_rpt"/>
</dbReference>
<dbReference type="Proteomes" id="UP000708148">
    <property type="component" value="Unassembled WGS sequence"/>
</dbReference>
<reference evidence="3" key="1">
    <citation type="submission" date="2020-12" db="EMBL/GenBank/DDBJ databases">
        <authorList>
            <person name="Iha C."/>
        </authorList>
    </citation>
    <scope>NUCLEOTIDE SEQUENCE</scope>
</reference>
<feature type="region of interest" description="Disordered" evidence="2">
    <location>
        <begin position="509"/>
        <end position="530"/>
    </location>
</feature>
<evidence type="ECO:0000256" key="1">
    <source>
        <dbReference type="PROSITE-ProRule" id="PRU00221"/>
    </source>
</evidence>
<keyword evidence="1" id="KW-0853">WD repeat</keyword>
<proteinExistence type="predicted"/>
<dbReference type="InterPro" id="IPR036322">
    <property type="entry name" value="WD40_repeat_dom_sf"/>
</dbReference>
<evidence type="ECO:0000256" key="2">
    <source>
        <dbReference type="SAM" id="MobiDB-lite"/>
    </source>
</evidence>
<feature type="compositionally biased region" description="Basic and acidic residues" evidence="2">
    <location>
        <begin position="51"/>
        <end position="62"/>
    </location>
</feature>
<gene>
    <name evidence="3" type="ORF">OSTQU699_LOCUS7412</name>
</gene>
<evidence type="ECO:0000313" key="4">
    <source>
        <dbReference type="Proteomes" id="UP000708148"/>
    </source>
</evidence>
<dbReference type="PANTHER" id="PTHR44489:SF1">
    <property type="entry name" value="ZINC FINGER CCCH DOMAIN-CONTAINING PROTEIN 63"/>
    <property type="match status" value="1"/>
</dbReference>
<dbReference type="SMART" id="SM00320">
    <property type="entry name" value="WD40"/>
    <property type="match status" value="5"/>
</dbReference>
<accession>A0A8S1J754</accession>
<dbReference type="PROSITE" id="PS50082">
    <property type="entry name" value="WD_REPEATS_2"/>
    <property type="match status" value="2"/>
</dbReference>
<protein>
    <submittedName>
        <fullName evidence="3">Uncharacterized protein</fullName>
    </submittedName>
</protein>
<dbReference type="PROSITE" id="PS50294">
    <property type="entry name" value="WD_REPEATS_REGION"/>
    <property type="match status" value="1"/>
</dbReference>
<comment type="caution">
    <text evidence="3">The sequence shown here is derived from an EMBL/GenBank/DDBJ whole genome shotgun (WGS) entry which is preliminary data.</text>
</comment>
<dbReference type="PANTHER" id="PTHR44489">
    <property type="match status" value="1"/>
</dbReference>
<name>A0A8S1J754_9CHLO</name>
<dbReference type="EMBL" id="CAJHUC010001696">
    <property type="protein sequence ID" value="CAD7702055.1"/>
    <property type="molecule type" value="Genomic_DNA"/>
</dbReference>
<feature type="region of interest" description="Disordered" evidence="2">
    <location>
        <begin position="1"/>
        <end position="79"/>
    </location>
</feature>
<feature type="region of interest" description="Disordered" evidence="2">
    <location>
        <begin position="152"/>
        <end position="179"/>
    </location>
</feature>
<feature type="compositionally biased region" description="Acidic residues" evidence="2">
    <location>
        <begin position="92"/>
        <end position="101"/>
    </location>
</feature>
<feature type="repeat" description="WD" evidence="1">
    <location>
        <begin position="332"/>
        <end position="372"/>
    </location>
</feature>
<dbReference type="Pfam" id="PF00400">
    <property type="entry name" value="WD40"/>
    <property type="match status" value="3"/>
</dbReference>
<evidence type="ECO:0000313" key="3">
    <source>
        <dbReference type="EMBL" id="CAD7702055.1"/>
    </source>
</evidence>
<feature type="region of interest" description="Disordered" evidence="2">
    <location>
        <begin position="86"/>
        <end position="105"/>
    </location>
</feature>
<sequence>MFQPDAFQRSRGQPPGRRYFGGGNNFGRDLRDDEDRDAWGGGISRGWARSNPRDEYDYRGGGDYRGGYRGGRGGYGGGYRRRGYGRDRGHDDDDDDDDDGWGDGGWRYSRQKRRNDYWRDDGEEFWDRGGYRGRGRGYARNYYQHDDRDNCRGRGGAYQRGRPRNYDGPRRRWQKTATSRVPAGAAKDVCLLTTLPGHAKAVTAVAFDEGSGRLFTASKDGTVRLWSADSGECQSTVKIGGEVDVLLLASRFLFIGMHGPDSSKGGDVGSVRVFNLASNSEQSIVAHEGPVLCLHGVDEFLFSGGQDCDIKAFKYNTQTLLFESVGVLSRAQNGHSAPVTAMTSIPPTYLFSGDRQGNIKVWSLDVGSCSQTLERAHCKAIMSMIVWQGVLISGALDGAIKVWTQRKASNTGLVLDTAPNYEHQRQGAFGGEAPGVLSMCGTPDGKKKAVLMVGRTNGLVALYDLPEFRERGILPEIHQPRALGTGPSGLMFTGDKGGRGVKIWQWDGDWDDEPQDGNGQTGMADAPIVL</sequence>
<keyword evidence="4" id="KW-1185">Reference proteome</keyword>
<dbReference type="InterPro" id="IPR015943">
    <property type="entry name" value="WD40/YVTN_repeat-like_dom_sf"/>
</dbReference>
<dbReference type="OrthoDB" id="59941at2759"/>
<dbReference type="SUPFAM" id="SSF50978">
    <property type="entry name" value="WD40 repeat-like"/>
    <property type="match status" value="1"/>
</dbReference>